<dbReference type="EMBL" id="JAANIT010002645">
    <property type="protein sequence ID" value="KAG1535846.1"/>
    <property type="molecule type" value="Genomic_DNA"/>
</dbReference>
<dbReference type="Gene3D" id="3.30.70.330">
    <property type="match status" value="4"/>
</dbReference>
<dbReference type="InterPro" id="IPR012677">
    <property type="entry name" value="Nucleotide-bd_a/b_plait_sf"/>
</dbReference>
<dbReference type="SUPFAM" id="SSF54928">
    <property type="entry name" value="RNA-binding domain, RBD"/>
    <property type="match status" value="3"/>
</dbReference>
<evidence type="ECO:0000256" key="2">
    <source>
        <dbReference type="PROSITE-ProRule" id="PRU00176"/>
    </source>
</evidence>
<feature type="compositionally biased region" description="Basic and acidic residues" evidence="3">
    <location>
        <begin position="33"/>
        <end position="44"/>
    </location>
</feature>
<dbReference type="CDD" id="cd12262">
    <property type="entry name" value="RRM2_4_MRN1"/>
    <property type="match status" value="1"/>
</dbReference>
<name>A0A9P6XZW1_RHIOR</name>
<dbReference type="GO" id="GO:0000974">
    <property type="term" value="C:Prp19 complex"/>
    <property type="evidence" value="ECO:0007669"/>
    <property type="project" value="TreeGrafter"/>
</dbReference>
<dbReference type="OMA" id="YGRDRCA"/>
<feature type="domain" description="RRM" evidence="4">
    <location>
        <begin position="315"/>
        <end position="388"/>
    </location>
</feature>
<gene>
    <name evidence="5" type="ORF">G6F51_011308</name>
</gene>
<organism evidence="5 6">
    <name type="scientific">Rhizopus oryzae</name>
    <name type="common">Mucormycosis agent</name>
    <name type="synonym">Rhizopus arrhizus var. delemar</name>
    <dbReference type="NCBI Taxonomy" id="64495"/>
    <lineage>
        <taxon>Eukaryota</taxon>
        <taxon>Fungi</taxon>
        <taxon>Fungi incertae sedis</taxon>
        <taxon>Mucoromycota</taxon>
        <taxon>Mucoromycotina</taxon>
        <taxon>Mucoromycetes</taxon>
        <taxon>Mucorales</taxon>
        <taxon>Mucorineae</taxon>
        <taxon>Rhizopodaceae</taxon>
        <taxon>Rhizopus</taxon>
    </lineage>
</organism>
<evidence type="ECO:0000256" key="1">
    <source>
        <dbReference type="ARBA" id="ARBA00022884"/>
    </source>
</evidence>
<dbReference type="PANTHER" id="PTHR14089">
    <property type="entry name" value="PRE-MRNA-SPLICING FACTOR RBM22"/>
    <property type="match status" value="1"/>
</dbReference>
<sequence length="543" mass="60110">MKRKNKQQNSQGIQNIKKPRPEELQSAQNIKTNEQDTSGKDQNLKKPQVIEGQYNDIYAQYHLSQQSQLPFMQPFGQNGLSFGTTLPIYCPLLPLYSPLALPMTEGHRTIYLGGLPLGSTPKDVLSQIRVGAVENYQVIPDKLCAFVSFVEPSAAQVFYHELMCKGLKVKEVELKYGWGKSKAMSAALKLQIQTGATRSVYVGKLDKSILEQNITGQMVKYGAIEGVRMIKEKQCAFVDYLSIASAVHCVSELPYAKNWKSNPVRFSKDPCVGHSLNAAKAEFNPPPTFGFDPLGHSLVASLDLKAPVNGGMVLRTIYIGHLPSGTTYEDICNVVRGSNVLQVKLMPEKHIAFVSFVDESAAALAVNLGKTQGMVIKHRKVKVGWGKPSAIPDEIAQAIEKGATRNVYVGGIGDEVTDEKLRNDFEGFGEIERMNRVKEKKCAFVNFTSIESAVAAVAGIQSKIKEYRSLRVNYGKDRCAHPPRMKENVDHQKSSVEAKPENEEIKESEKEAKEVDETKVANEERGEKVIKSDSEMKSVNVSK</sequence>
<evidence type="ECO:0000313" key="6">
    <source>
        <dbReference type="Proteomes" id="UP000717996"/>
    </source>
</evidence>
<evidence type="ECO:0000313" key="5">
    <source>
        <dbReference type="EMBL" id="KAG1535846.1"/>
    </source>
</evidence>
<feature type="domain" description="RRM" evidence="4">
    <location>
        <begin position="108"/>
        <end position="181"/>
    </location>
</feature>
<keyword evidence="1 2" id="KW-0694">RNA-binding</keyword>
<dbReference type="AlphaFoldDB" id="A0A9P6XZW1"/>
<dbReference type="SMART" id="SM00360">
    <property type="entry name" value="RRM"/>
    <property type="match status" value="4"/>
</dbReference>
<feature type="region of interest" description="Disordered" evidence="3">
    <location>
        <begin position="478"/>
        <end position="543"/>
    </location>
</feature>
<dbReference type="GO" id="GO:0071006">
    <property type="term" value="C:U2-type catalytic step 1 spliceosome"/>
    <property type="evidence" value="ECO:0007669"/>
    <property type="project" value="TreeGrafter"/>
</dbReference>
<reference evidence="5" key="1">
    <citation type="journal article" date="2020" name="Microb. Genom.">
        <title>Genetic diversity of clinical and environmental Mucorales isolates obtained from an investigation of mucormycosis cases among solid organ transplant recipients.</title>
        <authorList>
            <person name="Nguyen M.H."/>
            <person name="Kaul D."/>
            <person name="Muto C."/>
            <person name="Cheng S.J."/>
            <person name="Richter R.A."/>
            <person name="Bruno V.M."/>
            <person name="Liu G."/>
            <person name="Beyhan S."/>
            <person name="Sundermann A.J."/>
            <person name="Mounaud S."/>
            <person name="Pasculle A.W."/>
            <person name="Nierman W.C."/>
            <person name="Driscoll E."/>
            <person name="Cumbie R."/>
            <person name="Clancy C.J."/>
            <person name="Dupont C.L."/>
        </authorList>
    </citation>
    <scope>NUCLEOTIDE SEQUENCE</scope>
    <source>
        <strain evidence="5">GL16</strain>
    </source>
</reference>
<dbReference type="GO" id="GO:0017070">
    <property type="term" value="F:U6 snRNA binding"/>
    <property type="evidence" value="ECO:0007669"/>
    <property type="project" value="TreeGrafter"/>
</dbReference>
<dbReference type="InterPro" id="IPR039171">
    <property type="entry name" value="Cwc2/Slt11"/>
</dbReference>
<protein>
    <recommendedName>
        <fullName evidence="4">RRM domain-containing protein</fullName>
    </recommendedName>
</protein>
<evidence type="ECO:0000259" key="4">
    <source>
        <dbReference type="PROSITE" id="PS50102"/>
    </source>
</evidence>
<comment type="caution">
    <text evidence="5">The sequence shown here is derived from an EMBL/GenBank/DDBJ whole genome shotgun (WGS) entry which is preliminary data.</text>
</comment>
<proteinExistence type="predicted"/>
<feature type="domain" description="RRM" evidence="4">
    <location>
        <begin position="405"/>
        <end position="477"/>
    </location>
</feature>
<dbReference type="Pfam" id="PF00076">
    <property type="entry name" value="RRM_1"/>
    <property type="match status" value="2"/>
</dbReference>
<feature type="compositionally biased region" description="Basic and acidic residues" evidence="3">
    <location>
        <begin position="478"/>
        <end position="536"/>
    </location>
</feature>
<feature type="domain" description="RRM" evidence="4">
    <location>
        <begin position="198"/>
        <end position="283"/>
    </location>
</feature>
<dbReference type="OrthoDB" id="6407164at2759"/>
<dbReference type="InterPro" id="IPR035979">
    <property type="entry name" value="RBD_domain_sf"/>
</dbReference>
<dbReference type="PROSITE" id="PS50102">
    <property type="entry name" value="RRM"/>
    <property type="match status" value="4"/>
</dbReference>
<dbReference type="GO" id="GO:0036002">
    <property type="term" value="F:pre-mRNA binding"/>
    <property type="evidence" value="ECO:0007669"/>
    <property type="project" value="TreeGrafter"/>
</dbReference>
<dbReference type="PANTHER" id="PTHR14089:SF8">
    <property type="entry name" value="RNA-BINDING PROTEIN MRN1"/>
    <property type="match status" value="1"/>
</dbReference>
<accession>A0A9P6XZW1</accession>
<dbReference type="GO" id="GO:0071007">
    <property type="term" value="C:U2-type catalytic step 2 spliceosome"/>
    <property type="evidence" value="ECO:0007669"/>
    <property type="project" value="TreeGrafter"/>
</dbReference>
<dbReference type="Proteomes" id="UP000717996">
    <property type="component" value="Unassembled WGS sequence"/>
</dbReference>
<evidence type="ECO:0000256" key="3">
    <source>
        <dbReference type="SAM" id="MobiDB-lite"/>
    </source>
</evidence>
<feature type="region of interest" description="Disordered" evidence="3">
    <location>
        <begin position="1"/>
        <end position="45"/>
    </location>
</feature>
<dbReference type="InterPro" id="IPR000504">
    <property type="entry name" value="RRM_dom"/>
</dbReference>